<evidence type="ECO:0000313" key="3">
    <source>
        <dbReference type="Proteomes" id="UP001590951"/>
    </source>
</evidence>
<feature type="chain" id="PRO_5045798682" evidence="1">
    <location>
        <begin position="25"/>
        <end position="154"/>
    </location>
</feature>
<evidence type="ECO:0000256" key="1">
    <source>
        <dbReference type="SAM" id="SignalP"/>
    </source>
</evidence>
<reference evidence="2 3" key="1">
    <citation type="submission" date="2024-09" db="EMBL/GenBank/DDBJ databases">
        <title>Rethinking Asexuality: The Enigmatic Case of Functional Sexual Genes in Lepraria (Stereocaulaceae).</title>
        <authorList>
            <person name="Doellman M."/>
            <person name="Sun Y."/>
            <person name="Barcenas-Pena A."/>
            <person name="Lumbsch H.T."/>
            <person name="Grewe F."/>
        </authorList>
    </citation>
    <scope>NUCLEOTIDE SEQUENCE [LARGE SCALE GENOMIC DNA]</scope>
    <source>
        <strain evidence="2 3">Grewe 0041</strain>
    </source>
</reference>
<dbReference type="Proteomes" id="UP001590951">
    <property type="component" value="Unassembled WGS sequence"/>
</dbReference>
<name>A0ABR4B233_9LECA</name>
<dbReference type="EMBL" id="JBHFEH010000030">
    <property type="protein sequence ID" value="KAL2051971.1"/>
    <property type="molecule type" value="Genomic_DNA"/>
</dbReference>
<accession>A0ABR4B233</accession>
<keyword evidence="1" id="KW-0732">Signal</keyword>
<keyword evidence="3" id="KW-1185">Reference proteome</keyword>
<comment type="caution">
    <text evidence="2">The sequence shown here is derived from an EMBL/GenBank/DDBJ whole genome shotgun (WGS) entry which is preliminary data.</text>
</comment>
<protein>
    <submittedName>
        <fullName evidence="2">Uncharacterized protein</fullName>
    </submittedName>
</protein>
<organism evidence="2 3">
    <name type="scientific">Lepraria finkii</name>
    <dbReference type="NCBI Taxonomy" id="1340010"/>
    <lineage>
        <taxon>Eukaryota</taxon>
        <taxon>Fungi</taxon>
        <taxon>Dikarya</taxon>
        <taxon>Ascomycota</taxon>
        <taxon>Pezizomycotina</taxon>
        <taxon>Lecanoromycetes</taxon>
        <taxon>OSLEUM clade</taxon>
        <taxon>Lecanoromycetidae</taxon>
        <taxon>Lecanorales</taxon>
        <taxon>Lecanorineae</taxon>
        <taxon>Stereocaulaceae</taxon>
        <taxon>Lepraria</taxon>
    </lineage>
</organism>
<feature type="signal peptide" evidence="1">
    <location>
        <begin position="1"/>
        <end position="24"/>
    </location>
</feature>
<sequence>MYTLLKYMFIMFTALIAIAHSSSAFPSPKCPPTTRITPSSNPMSSSNATSVLFPPTLHDPNRQHLQHLLLQHHDPTVPHQLQGYKAALNNANTIASHNKSCCLAFYESVQCGTLEQTSIEVAVPRNAMECKPIESDLLGNLISMGARNVRMSCA</sequence>
<evidence type="ECO:0000313" key="2">
    <source>
        <dbReference type="EMBL" id="KAL2051971.1"/>
    </source>
</evidence>
<gene>
    <name evidence="2" type="ORF">ABVK25_007663</name>
</gene>
<proteinExistence type="predicted"/>